<evidence type="ECO:0000256" key="7">
    <source>
        <dbReference type="ARBA" id="ARBA00022840"/>
    </source>
</evidence>
<dbReference type="PANTHER" id="PTHR43547:SF2">
    <property type="entry name" value="HYBRID SIGNAL TRANSDUCTION HISTIDINE KINASE C"/>
    <property type="match status" value="1"/>
</dbReference>
<dbReference type="Gene3D" id="2.60.40.10">
    <property type="entry name" value="Immunoglobulins"/>
    <property type="match status" value="1"/>
</dbReference>
<dbReference type="InterPro" id="IPR011123">
    <property type="entry name" value="Y_Y_Y"/>
</dbReference>
<keyword evidence="7 16" id="KW-0067">ATP-binding</keyword>
<dbReference type="InterPro" id="IPR003594">
    <property type="entry name" value="HATPase_dom"/>
</dbReference>
<dbReference type="GO" id="GO:0043565">
    <property type="term" value="F:sequence-specific DNA binding"/>
    <property type="evidence" value="ECO:0007669"/>
    <property type="project" value="InterPro"/>
</dbReference>
<dbReference type="GO" id="GO:0003700">
    <property type="term" value="F:DNA-binding transcription factor activity"/>
    <property type="evidence" value="ECO:0007669"/>
    <property type="project" value="InterPro"/>
</dbReference>
<dbReference type="CDD" id="cd00082">
    <property type="entry name" value="HisKA"/>
    <property type="match status" value="1"/>
</dbReference>
<dbReference type="Pfam" id="PF07495">
    <property type="entry name" value="Y_Y_Y"/>
    <property type="match status" value="1"/>
</dbReference>
<evidence type="ECO:0000256" key="2">
    <source>
        <dbReference type="ARBA" id="ARBA00012438"/>
    </source>
</evidence>
<dbReference type="PANTHER" id="PTHR43547">
    <property type="entry name" value="TWO-COMPONENT HISTIDINE KINASE"/>
    <property type="match status" value="1"/>
</dbReference>
<accession>A0A9E8SLD9</accession>
<sequence length="1367" mass="153772">MPIPPKRIVSVLIMLLIFWSCSFSPISAKDDLLKFTSLTSMDGLSSNTVHAILKDRYGLLWFGTDDGLNKYDGTDFTVYRHDQADPASLRSNDISALHEDRLGQIWVGTVQGSLHLYDRHADRFIPINANEIVSAITSDHKGEIWVATNLGLLTVNPVTHKVTRFNERPGIAAQITNGQILSLFQDSGKQMWIGTETGLYRFDFRTNRFLPVSYEHGLDGASSSPVKAITADKLGNIWIGTFNGLYKLSADGKLLQTYRYQVNNQKTISSNMIYAIAAENHQTLWICTDGGLNLMDISSGNVTRYAPDARTPFSLTNKSVRSILIDKQGIFWLGTYKGGINKYDKNFTIFGLYRSDPHDPYSLSAPFVTSFAEKKDGDVFVGTDGGGLNLYHRQTNLFTKIPIYPKNKLASSGLAIMSLEMSSADRLWIGTFQDGLFALNPTNGHYQQFTQGESASSLTNNDIFCMTTDTQGRLWIGTNGGGVNLYDPRTQHFSRYFDPTIPLYEREIPLNGYIRAIHQDKRGNIWIASHGTGLAIYNPERKKSILLDKRSSNLPSSVVLSIHEDSKGNIWIGTGGEGLALFNEKTRRFSVFAHKEGLANGVVHKILEDAQGRIWVSTNQGVSYFDPATKSFVNYTQHNGLQNYTFVLGAGIRTQDNLLFFGGIQGFNYLDTRMLRQNNNDIPVILKELRAGNKIITPSDSLIIGEHISIAKSIRLEYKQNFSISYAALNYSDPLQTVFRYRLEGLDGEWHQAGFSKTASYTNLSPGTYTFKVQARNYKGVWNEPGTRIQIVVTPPFYMTPYAYFSYFVVFFGLLFLSRHKGIQRLKNKFRQEQHDREIERQREVDEMKIKFLTNLSHELRTPISLILAPLDQLLNRTAVDKTQYVEGIKRNAKRLLNLVDQLLDFKSLQEQESKLDSHRGEIVSFLRETAESFRYLSQTNGIEFIIDCQIDRLYMEFDANKIERVILNLLSNAFKHTPKEGRIMLSIFKAEDTDAKQCLNIQISDTGIGIPSDKYELIFERFFQHDSPPAMLNQGSGIGLSIVKEFVQMHKGHIRVASQPGHGSIFTVCLPYNSMEATIPLATPLPANVIESSESTADQASLPALQAQTNGSADILVIEDNEEFRSYLKENLQTFYRVIEASNGAEGWQKALSQHPEIVISDITMPEMDGITLSQKIKSDKRTAHIPVILLTASTGEEQELRGLNSGANDYLTKPFNFDIVKAKINNLLLLSRLLKSTYTRHIDVTRPEPQVLSGNQKLLTNILAYIDQNLDNSPQLGVEKLSKQLGMSRGTLYNKLLEITGQTPVEFIRTIKLEKAAILLEKSDLNVSQICYSAGFATPNYFAKSFKAKFNMLPSEYMNAKRKSG</sequence>
<dbReference type="PROSITE" id="PS50110">
    <property type="entry name" value="RESPONSE_REGULATORY"/>
    <property type="match status" value="1"/>
</dbReference>
<dbReference type="GO" id="GO:0005524">
    <property type="term" value="F:ATP binding"/>
    <property type="evidence" value="ECO:0007669"/>
    <property type="project" value="UniProtKB-KW"/>
</dbReference>
<keyword evidence="10" id="KW-0238">DNA-binding</keyword>
<dbReference type="InterPro" id="IPR036890">
    <property type="entry name" value="HATPase_C_sf"/>
</dbReference>
<dbReference type="PROSITE" id="PS00041">
    <property type="entry name" value="HTH_ARAC_FAMILY_1"/>
    <property type="match status" value="1"/>
</dbReference>
<dbReference type="GO" id="GO:0000155">
    <property type="term" value="F:phosphorelay sensor kinase activity"/>
    <property type="evidence" value="ECO:0007669"/>
    <property type="project" value="InterPro"/>
</dbReference>
<dbReference type="InterPro" id="IPR003661">
    <property type="entry name" value="HisK_dim/P_dom"/>
</dbReference>
<dbReference type="Pfam" id="PF07494">
    <property type="entry name" value="Reg_prop"/>
    <property type="match status" value="8"/>
</dbReference>
<feature type="domain" description="Histidine kinase" evidence="14">
    <location>
        <begin position="855"/>
        <end position="1075"/>
    </location>
</feature>
<evidence type="ECO:0000256" key="1">
    <source>
        <dbReference type="ARBA" id="ARBA00000085"/>
    </source>
</evidence>
<dbReference type="FunFam" id="3.30.565.10:FF:000037">
    <property type="entry name" value="Hybrid sensor histidine kinase/response regulator"/>
    <property type="match status" value="1"/>
</dbReference>
<feature type="modified residue" description="4-aspartylphosphate" evidence="12">
    <location>
        <position position="1163"/>
    </location>
</feature>
<evidence type="ECO:0000259" key="14">
    <source>
        <dbReference type="PROSITE" id="PS50109"/>
    </source>
</evidence>
<evidence type="ECO:0000313" key="16">
    <source>
        <dbReference type="EMBL" id="WAC13485.1"/>
    </source>
</evidence>
<keyword evidence="9" id="KW-0805">Transcription regulation</keyword>
<dbReference type="CDD" id="cd00063">
    <property type="entry name" value="FN3"/>
    <property type="match status" value="1"/>
</dbReference>
<dbReference type="InterPro" id="IPR001789">
    <property type="entry name" value="Sig_transdc_resp-reg_receiver"/>
</dbReference>
<dbReference type="Gene3D" id="1.10.287.130">
    <property type="match status" value="1"/>
</dbReference>
<dbReference type="Proteomes" id="UP001164653">
    <property type="component" value="Chromosome"/>
</dbReference>
<dbReference type="InterPro" id="IPR003961">
    <property type="entry name" value="FN3_dom"/>
</dbReference>
<evidence type="ECO:0000256" key="11">
    <source>
        <dbReference type="ARBA" id="ARBA00023163"/>
    </source>
</evidence>
<dbReference type="InterPro" id="IPR004358">
    <property type="entry name" value="Sig_transdc_His_kin-like_C"/>
</dbReference>
<proteinExistence type="predicted"/>
<evidence type="ECO:0000259" key="13">
    <source>
        <dbReference type="PROSITE" id="PS01124"/>
    </source>
</evidence>
<evidence type="ECO:0000256" key="4">
    <source>
        <dbReference type="ARBA" id="ARBA00022679"/>
    </source>
</evidence>
<gene>
    <name evidence="16" type="ORF">ON006_05905</name>
</gene>
<dbReference type="InterPro" id="IPR018062">
    <property type="entry name" value="HTH_AraC-typ_CS"/>
</dbReference>
<dbReference type="InterPro" id="IPR015943">
    <property type="entry name" value="WD40/YVTN_repeat-like_dom_sf"/>
</dbReference>
<keyword evidence="17" id="KW-1185">Reference proteome</keyword>
<dbReference type="InterPro" id="IPR013783">
    <property type="entry name" value="Ig-like_fold"/>
</dbReference>
<dbReference type="Pfam" id="PF00512">
    <property type="entry name" value="HisKA"/>
    <property type="match status" value="1"/>
</dbReference>
<evidence type="ECO:0000256" key="3">
    <source>
        <dbReference type="ARBA" id="ARBA00022553"/>
    </source>
</evidence>
<dbReference type="SMART" id="SM00342">
    <property type="entry name" value="HTH_ARAC"/>
    <property type="match status" value="1"/>
</dbReference>
<evidence type="ECO:0000256" key="8">
    <source>
        <dbReference type="ARBA" id="ARBA00023012"/>
    </source>
</evidence>
<dbReference type="SUPFAM" id="SSF50998">
    <property type="entry name" value="Quinoprotein alcohol dehydrogenase-like"/>
    <property type="match status" value="1"/>
</dbReference>
<feature type="domain" description="Response regulatory" evidence="15">
    <location>
        <begin position="1115"/>
        <end position="1230"/>
    </location>
</feature>
<feature type="domain" description="HTH araC/xylS-type" evidence="13">
    <location>
        <begin position="1262"/>
        <end position="1362"/>
    </location>
</feature>
<dbReference type="InterPro" id="IPR018060">
    <property type="entry name" value="HTH_AraC"/>
</dbReference>
<dbReference type="SUPFAM" id="SSF46689">
    <property type="entry name" value="Homeodomain-like"/>
    <property type="match status" value="1"/>
</dbReference>
<keyword evidence="4" id="KW-0808">Transferase</keyword>
<name>A0A9E8SLD9_9BACT</name>
<dbReference type="SUPFAM" id="SSF55874">
    <property type="entry name" value="ATPase domain of HSP90 chaperone/DNA topoisomerase II/histidine kinase"/>
    <property type="match status" value="1"/>
</dbReference>
<evidence type="ECO:0000313" key="17">
    <source>
        <dbReference type="Proteomes" id="UP001164653"/>
    </source>
</evidence>
<evidence type="ECO:0000256" key="12">
    <source>
        <dbReference type="PROSITE-ProRule" id="PRU00169"/>
    </source>
</evidence>
<keyword evidence="11" id="KW-0804">Transcription</keyword>
<keyword evidence="3 12" id="KW-0597">Phosphoprotein</keyword>
<dbReference type="PROSITE" id="PS50109">
    <property type="entry name" value="HIS_KIN"/>
    <property type="match status" value="1"/>
</dbReference>
<reference evidence="16" key="1">
    <citation type="submission" date="2022-11" db="EMBL/GenBank/DDBJ databases">
        <title>Dyadobacter pollutisoli sp. nov., isolated from plastic dumped soil.</title>
        <authorList>
            <person name="Kim J.M."/>
            <person name="Kim K.R."/>
            <person name="Lee J.K."/>
            <person name="Hao L."/>
            <person name="Jeon C.O."/>
        </authorList>
    </citation>
    <scope>NUCLEOTIDE SEQUENCE</scope>
    <source>
        <strain evidence="16">U1</strain>
    </source>
</reference>
<dbReference type="SMART" id="SM00388">
    <property type="entry name" value="HisKA"/>
    <property type="match status" value="1"/>
</dbReference>
<evidence type="ECO:0000259" key="15">
    <source>
        <dbReference type="PROSITE" id="PS50110"/>
    </source>
</evidence>
<dbReference type="SUPFAM" id="SSF52172">
    <property type="entry name" value="CheY-like"/>
    <property type="match status" value="1"/>
</dbReference>
<dbReference type="InterPro" id="IPR011047">
    <property type="entry name" value="Quinoprotein_ADH-like_sf"/>
</dbReference>
<dbReference type="SUPFAM" id="SSF63829">
    <property type="entry name" value="Calcium-dependent phosphotriesterase"/>
    <property type="match status" value="2"/>
</dbReference>
<dbReference type="Pfam" id="PF00072">
    <property type="entry name" value="Response_reg"/>
    <property type="match status" value="1"/>
</dbReference>
<dbReference type="EMBL" id="CP112998">
    <property type="protein sequence ID" value="WAC13485.1"/>
    <property type="molecule type" value="Genomic_DNA"/>
</dbReference>
<keyword evidence="6" id="KW-0418">Kinase</keyword>
<dbReference type="Gene3D" id="3.40.50.2300">
    <property type="match status" value="1"/>
</dbReference>
<organism evidence="16 17">
    <name type="scientific">Dyadobacter pollutisoli</name>
    <dbReference type="NCBI Taxonomy" id="2910158"/>
    <lineage>
        <taxon>Bacteria</taxon>
        <taxon>Pseudomonadati</taxon>
        <taxon>Bacteroidota</taxon>
        <taxon>Cytophagia</taxon>
        <taxon>Cytophagales</taxon>
        <taxon>Spirosomataceae</taxon>
        <taxon>Dyadobacter</taxon>
    </lineage>
</organism>
<evidence type="ECO:0000256" key="9">
    <source>
        <dbReference type="ARBA" id="ARBA00023015"/>
    </source>
</evidence>
<dbReference type="InterPro" id="IPR011110">
    <property type="entry name" value="Reg_prop"/>
</dbReference>
<dbReference type="PRINTS" id="PR00344">
    <property type="entry name" value="BCTRLSENSOR"/>
</dbReference>
<dbReference type="Pfam" id="PF12833">
    <property type="entry name" value="HTH_18"/>
    <property type="match status" value="1"/>
</dbReference>
<dbReference type="Gene3D" id="1.10.10.60">
    <property type="entry name" value="Homeodomain-like"/>
    <property type="match status" value="1"/>
</dbReference>
<comment type="catalytic activity">
    <reaction evidence="1">
        <text>ATP + protein L-histidine = ADP + protein N-phospho-L-histidine.</text>
        <dbReference type="EC" id="2.7.13.3"/>
    </reaction>
</comment>
<dbReference type="PROSITE" id="PS01124">
    <property type="entry name" value="HTH_ARAC_FAMILY_2"/>
    <property type="match status" value="1"/>
</dbReference>
<keyword evidence="8" id="KW-0902">Two-component regulatory system</keyword>
<protein>
    <recommendedName>
        <fullName evidence="2">histidine kinase</fullName>
        <ecNumber evidence="2">2.7.13.3</ecNumber>
    </recommendedName>
</protein>
<dbReference type="InterPro" id="IPR009057">
    <property type="entry name" value="Homeodomain-like_sf"/>
</dbReference>
<dbReference type="Gene3D" id="3.30.565.10">
    <property type="entry name" value="Histidine kinase-like ATPase, C-terminal domain"/>
    <property type="match status" value="1"/>
</dbReference>
<dbReference type="InterPro" id="IPR005467">
    <property type="entry name" value="His_kinase_dom"/>
</dbReference>
<dbReference type="EC" id="2.7.13.3" evidence="2"/>
<dbReference type="RefSeq" id="WP_244819405.1">
    <property type="nucleotide sequence ID" value="NZ_CP112998.1"/>
</dbReference>
<dbReference type="Pfam" id="PF02518">
    <property type="entry name" value="HATPase_c"/>
    <property type="match status" value="1"/>
</dbReference>
<dbReference type="SUPFAM" id="SSF47384">
    <property type="entry name" value="Homodimeric domain of signal transducing histidine kinase"/>
    <property type="match status" value="1"/>
</dbReference>
<keyword evidence="5" id="KW-0547">Nucleotide-binding</keyword>
<dbReference type="KEGG" id="dpf:ON006_05905"/>
<dbReference type="SMART" id="SM00387">
    <property type="entry name" value="HATPase_c"/>
    <property type="match status" value="1"/>
</dbReference>
<dbReference type="SMART" id="SM00448">
    <property type="entry name" value="REC"/>
    <property type="match status" value="1"/>
</dbReference>
<evidence type="ECO:0000256" key="6">
    <source>
        <dbReference type="ARBA" id="ARBA00022777"/>
    </source>
</evidence>
<dbReference type="Gene3D" id="2.130.10.10">
    <property type="entry name" value="YVTN repeat-like/Quinoprotein amine dehydrogenase"/>
    <property type="match status" value="2"/>
</dbReference>
<dbReference type="InterPro" id="IPR036097">
    <property type="entry name" value="HisK_dim/P_sf"/>
</dbReference>
<dbReference type="InterPro" id="IPR011006">
    <property type="entry name" value="CheY-like_superfamily"/>
</dbReference>
<evidence type="ECO:0000256" key="10">
    <source>
        <dbReference type="ARBA" id="ARBA00023125"/>
    </source>
</evidence>
<evidence type="ECO:0000256" key="5">
    <source>
        <dbReference type="ARBA" id="ARBA00022741"/>
    </source>
</evidence>